<dbReference type="Gene3D" id="1.10.10.60">
    <property type="entry name" value="Homeodomain-like"/>
    <property type="match status" value="1"/>
</dbReference>
<evidence type="ECO:0000313" key="5">
    <source>
        <dbReference type="Proteomes" id="UP000198661"/>
    </source>
</evidence>
<dbReference type="GO" id="GO:0006355">
    <property type="term" value="P:regulation of DNA-templated transcription"/>
    <property type="evidence" value="ECO:0007669"/>
    <property type="project" value="UniProtKB-ARBA"/>
</dbReference>
<dbReference type="PANTHER" id="PTHR30328:SF54">
    <property type="entry name" value="HTH-TYPE TRANSCRIPTIONAL REPRESSOR SCO4008"/>
    <property type="match status" value="1"/>
</dbReference>
<accession>A0A1I2N0F4</accession>
<dbReference type="InterPro" id="IPR023772">
    <property type="entry name" value="DNA-bd_HTH_TetR-type_CS"/>
</dbReference>
<evidence type="ECO:0000256" key="1">
    <source>
        <dbReference type="ARBA" id="ARBA00023125"/>
    </source>
</evidence>
<dbReference type="PANTHER" id="PTHR30328">
    <property type="entry name" value="TRANSCRIPTIONAL REPRESSOR"/>
    <property type="match status" value="1"/>
</dbReference>
<dbReference type="EMBL" id="FOOK01000010">
    <property type="protein sequence ID" value="SFF97153.1"/>
    <property type="molecule type" value="Genomic_DNA"/>
</dbReference>
<keyword evidence="5" id="KW-1185">Reference proteome</keyword>
<dbReference type="OrthoDB" id="9780939at2"/>
<dbReference type="RefSeq" id="WP_092037595.1">
    <property type="nucleotide sequence ID" value="NZ_FOOK01000010.1"/>
</dbReference>
<evidence type="ECO:0000313" key="4">
    <source>
        <dbReference type="EMBL" id="SFF97153.1"/>
    </source>
</evidence>
<dbReference type="InterPro" id="IPR009057">
    <property type="entry name" value="Homeodomain-like_sf"/>
</dbReference>
<name>A0A1I2N0F4_9BACL</name>
<gene>
    <name evidence="4" type="ORF">SAMN04488025_11087</name>
</gene>
<dbReference type="Gene3D" id="1.10.357.10">
    <property type="entry name" value="Tetracycline Repressor, domain 2"/>
    <property type="match status" value="1"/>
</dbReference>
<dbReference type="InterPro" id="IPR036271">
    <property type="entry name" value="Tet_transcr_reg_TetR-rel_C_sf"/>
</dbReference>
<dbReference type="InterPro" id="IPR001647">
    <property type="entry name" value="HTH_TetR"/>
</dbReference>
<feature type="DNA-binding region" description="H-T-H motif" evidence="2">
    <location>
        <begin position="36"/>
        <end position="55"/>
    </location>
</feature>
<feature type="domain" description="HTH tetR-type" evidence="3">
    <location>
        <begin position="13"/>
        <end position="73"/>
    </location>
</feature>
<keyword evidence="1 2" id="KW-0238">DNA-binding</keyword>
<evidence type="ECO:0000259" key="3">
    <source>
        <dbReference type="PROSITE" id="PS50977"/>
    </source>
</evidence>
<sequence>MGYALKSFERLDPDKQDRIIRAALKEFGEQGYDRASTNRIVQDAGIGKGMLFYYFNSKKELYWHLVDFSLEAVQREFLGKIDDSIDDVIDRLAHISRVKWRFFTDHPEISRFLTHFFLTDEADLPGELKEKLDRVMRYGFGKVYENKKYDRNRFRDDVDPEKARQLIEWTIKGYAGDMMERFKQKKPEPGEFQRLWDEFDQYLRILKTCFYKREGEEG</sequence>
<proteinExistence type="predicted"/>
<organism evidence="4 5">
    <name type="scientific">Planifilum fulgidum</name>
    <dbReference type="NCBI Taxonomy" id="201973"/>
    <lineage>
        <taxon>Bacteria</taxon>
        <taxon>Bacillati</taxon>
        <taxon>Bacillota</taxon>
        <taxon>Bacilli</taxon>
        <taxon>Bacillales</taxon>
        <taxon>Thermoactinomycetaceae</taxon>
        <taxon>Planifilum</taxon>
    </lineage>
</organism>
<reference evidence="4 5" key="1">
    <citation type="submission" date="2016-10" db="EMBL/GenBank/DDBJ databases">
        <authorList>
            <person name="de Groot N.N."/>
        </authorList>
    </citation>
    <scope>NUCLEOTIDE SEQUENCE [LARGE SCALE GENOMIC DNA]</scope>
    <source>
        <strain evidence="4 5">DSM 44945</strain>
    </source>
</reference>
<dbReference type="Pfam" id="PF00440">
    <property type="entry name" value="TetR_N"/>
    <property type="match status" value="1"/>
</dbReference>
<dbReference type="SUPFAM" id="SSF48498">
    <property type="entry name" value="Tetracyclin repressor-like, C-terminal domain"/>
    <property type="match status" value="1"/>
</dbReference>
<dbReference type="AlphaFoldDB" id="A0A1I2N0F4"/>
<dbReference type="STRING" id="201973.SAMN04488025_11087"/>
<dbReference type="PROSITE" id="PS01081">
    <property type="entry name" value="HTH_TETR_1"/>
    <property type="match status" value="1"/>
</dbReference>
<dbReference type="PRINTS" id="PR00455">
    <property type="entry name" value="HTHTETR"/>
</dbReference>
<evidence type="ECO:0000256" key="2">
    <source>
        <dbReference type="PROSITE-ProRule" id="PRU00335"/>
    </source>
</evidence>
<dbReference type="InterPro" id="IPR050109">
    <property type="entry name" value="HTH-type_TetR-like_transc_reg"/>
</dbReference>
<dbReference type="SUPFAM" id="SSF46689">
    <property type="entry name" value="Homeodomain-like"/>
    <property type="match status" value="1"/>
</dbReference>
<dbReference type="PROSITE" id="PS50977">
    <property type="entry name" value="HTH_TETR_2"/>
    <property type="match status" value="1"/>
</dbReference>
<dbReference type="Proteomes" id="UP000198661">
    <property type="component" value="Unassembled WGS sequence"/>
</dbReference>
<protein>
    <submittedName>
        <fullName evidence="4">Transcriptional regulator, TetR family</fullName>
    </submittedName>
</protein>
<dbReference type="GO" id="GO:0003677">
    <property type="term" value="F:DNA binding"/>
    <property type="evidence" value="ECO:0007669"/>
    <property type="project" value="UniProtKB-UniRule"/>
</dbReference>